<dbReference type="GeneID" id="54484534"/>
<organism evidence="2 3">
    <name type="scientific">Pseudovirgaria hyperparasitica</name>
    <dbReference type="NCBI Taxonomy" id="470096"/>
    <lineage>
        <taxon>Eukaryota</taxon>
        <taxon>Fungi</taxon>
        <taxon>Dikarya</taxon>
        <taxon>Ascomycota</taxon>
        <taxon>Pezizomycotina</taxon>
        <taxon>Dothideomycetes</taxon>
        <taxon>Dothideomycetes incertae sedis</taxon>
        <taxon>Acrospermales</taxon>
        <taxon>Acrospermaceae</taxon>
        <taxon>Pseudovirgaria</taxon>
    </lineage>
</organism>
<dbReference type="InterPro" id="IPR029069">
    <property type="entry name" value="HotDog_dom_sf"/>
</dbReference>
<keyword evidence="3" id="KW-1185">Reference proteome</keyword>
<dbReference type="InterPro" id="IPR052061">
    <property type="entry name" value="PTE-AB_protein"/>
</dbReference>
<evidence type="ECO:0008006" key="4">
    <source>
        <dbReference type="Google" id="ProtNLM"/>
    </source>
</evidence>
<dbReference type="OrthoDB" id="506431at2759"/>
<accession>A0A6A6WF13</accession>
<dbReference type="PANTHER" id="PTHR47260:SF3">
    <property type="entry name" value="THIOESTERASE FAMILY PROTEIN (AFU_ORTHOLOGUE AFUA_7G03960)"/>
    <property type="match status" value="1"/>
</dbReference>
<gene>
    <name evidence="2" type="ORF">EJ05DRAFT_473837</name>
</gene>
<reference evidence="2" key="1">
    <citation type="journal article" date="2020" name="Stud. Mycol.">
        <title>101 Dothideomycetes genomes: a test case for predicting lifestyles and emergence of pathogens.</title>
        <authorList>
            <person name="Haridas S."/>
            <person name="Albert R."/>
            <person name="Binder M."/>
            <person name="Bloem J."/>
            <person name="Labutti K."/>
            <person name="Salamov A."/>
            <person name="Andreopoulos B."/>
            <person name="Baker S."/>
            <person name="Barry K."/>
            <person name="Bills G."/>
            <person name="Bluhm B."/>
            <person name="Cannon C."/>
            <person name="Castanera R."/>
            <person name="Culley D."/>
            <person name="Daum C."/>
            <person name="Ezra D."/>
            <person name="Gonzalez J."/>
            <person name="Henrissat B."/>
            <person name="Kuo A."/>
            <person name="Liang C."/>
            <person name="Lipzen A."/>
            <person name="Lutzoni F."/>
            <person name="Magnuson J."/>
            <person name="Mondo S."/>
            <person name="Nolan M."/>
            <person name="Ohm R."/>
            <person name="Pangilinan J."/>
            <person name="Park H.-J."/>
            <person name="Ramirez L."/>
            <person name="Alfaro M."/>
            <person name="Sun H."/>
            <person name="Tritt A."/>
            <person name="Yoshinaga Y."/>
            <person name="Zwiers L.-H."/>
            <person name="Turgeon B."/>
            <person name="Goodwin S."/>
            <person name="Spatafora J."/>
            <person name="Crous P."/>
            <person name="Grigoriev I."/>
        </authorList>
    </citation>
    <scope>NUCLEOTIDE SEQUENCE</scope>
    <source>
        <strain evidence="2">CBS 121739</strain>
    </source>
</reference>
<dbReference type="RefSeq" id="XP_033603764.1">
    <property type="nucleotide sequence ID" value="XM_033743480.1"/>
</dbReference>
<evidence type="ECO:0000313" key="2">
    <source>
        <dbReference type="EMBL" id="KAF2761313.1"/>
    </source>
</evidence>
<evidence type="ECO:0000313" key="3">
    <source>
        <dbReference type="Proteomes" id="UP000799437"/>
    </source>
</evidence>
<dbReference type="EMBL" id="ML996567">
    <property type="protein sequence ID" value="KAF2761313.1"/>
    <property type="molecule type" value="Genomic_DNA"/>
</dbReference>
<feature type="region of interest" description="Disordered" evidence="1">
    <location>
        <begin position="70"/>
        <end position="94"/>
    </location>
</feature>
<dbReference type="AlphaFoldDB" id="A0A6A6WF13"/>
<feature type="compositionally biased region" description="Low complexity" evidence="1">
    <location>
        <begin position="74"/>
        <end position="94"/>
    </location>
</feature>
<dbReference type="Proteomes" id="UP000799437">
    <property type="component" value="Unassembled WGS sequence"/>
</dbReference>
<evidence type="ECO:0000256" key="1">
    <source>
        <dbReference type="SAM" id="MobiDB-lite"/>
    </source>
</evidence>
<sequence length="246" mass="26961">MPTKPTTITTTSPFTAHPWCTTLLRNPSYTLRPAQHTLPTRAPTEDTFFAHTLSTPTTISSLVCLYKNPPVRNTKNTKNTTPTTPTTPQSPQSPEARWLLALQSHLNGYPDTAHGGLIATILDEITGYLINVNADLREARAAAAAAGAAAGVRTAQEAGEIEEIEGKEGKEEEEDEDEAARGFYTAYLNVRYRAQLKTPGVYMAVARYERVDEARGKVWLRAEIVDGGGRVYADAEALYVRPRAKM</sequence>
<proteinExistence type="predicted"/>
<dbReference type="PANTHER" id="PTHR47260">
    <property type="entry name" value="UPF0644 PROTEIN PB2B4.06"/>
    <property type="match status" value="1"/>
</dbReference>
<dbReference type="SUPFAM" id="SSF54637">
    <property type="entry name" value="Thioesterase/thiol ester dehydrase-isomerase"/>
    <property type="match status" value="1"/>
</dbReference>
<dbReference type="Gene3D" id="3.10.129.10">
    <property type="entry name" value="Hotdog Thioesterase"/>
    <property type="match status" value="1"/>
</dbReference>
<name>A0A6A6WF13_9PEZI</name>
<protein>
    <recommendedName>
        <fullName evidence="4">Thioesterase domain-containing protein</fullName>
    </recommendedName>
</protein>